<gene>
    <name evidence="6" type="ORF">FRX48_07400</name>
</gene>
<dbReference type="InterPro" id="IPR056544">
    <property type="entry name" value="Ig_POM152"/>
</dbReference>
<dbReference type="Pfam" id="PF24519">
    <property type="entry name" value="Ig-like_Pom152_1"/>
    <property type="match status" value="1"/>
</dbReference>
<evidence type="ECO:0000259" key="2">
    <source>
        <dbReference type="Pfam" id="PF24097"/>
    </source>
</evidence>
<dbReference type="PANTHER" id="PTHR28206:SF1">
    <property type="entry name" value="NUCLEOPORIN POM152"/>
    <property type="match status" value="1"/>
</dbReference>
<dbReference type="Pfam" id="PF23664">
    <property type="entry name" value="Ig_Pom152"/>
    <property type="match status" value="2"/>
</dbReference>
<dbReference type="Pfam" id="PF24527">
    <property type="entry name" value="Ig-like_Pom152_9"/>
    <property type="match status" value="1"/>
</dbReference>
<dbReference type="InterPro" id="IPR056541">
    <property type="entry name" value="Ig-like_POM152"/>
</dbReference>
<dbReference type="GO" id="GO:0006999">
    <property type="term" value="P:nuclear pore organization"/>
    <property type="evidence" value="ECO:0007669"/>
    <property type="project" value="TreeGrafter"/>
</dbReference>
<feature type="domain" description="Nucleoporin POM152 ninth Ig-like" evidence="5">
    <location>
        <begin position="1042"/>
        <end position="1121"/>
    </location>
</feature>
<dbReference type="Pfam" id="PF24097">
    <property type="entry name" value="TMD_POM152"/>
    <property type="match status" value="1"/>
</dbReference>
<evidence type="ECO:0000259" key="5">
    <source>
        <dbReference type="Pfam" id="PF24527"/>
    </source>
</evidence>
<feature type="domain" description="Nucleoporin POM152 Ig-like" evidence="3">
    <location>
        <begin position="1130"/>
        <end position="1211"/>
    </location>
</feature>
<evidence type="ECO:0000313" key="7">
    <source>
        <dbReference type="Proteomes" id="UP000324767"/>
    </source>
</evidence>
<dbReference type="InterPro" id="IPR056542">
    <property type="entry name" value="Ig-like_POM152_1st"/>
</dbReference>
<dbReference type="Pfam" id="PF24312">
    <property type="entry name" value="Ig-like_POM152"/>
    <property type="match status" value="4"/>
</dbReference>
<dbReference type="Proteomes" id="UP000324767">
    <property type="component" value="Unassembled WGS sequence"/>
</dbReference>
<reference evidence="6 7" key="1">
    <citation type="submission" date="2019-09" db="EMBL/GenBank/DDBJ databases">
        <title>The hologenome of the rock-dwelling lichen Lasallia pustulata.</title>
        <authorList>
            <person name="Greshake Tzovaras B."/>
            <person name="Segers F."/>
            <person name="Bicker A."/>
            <person name="Dal Grande F."/>
            <person name="Otte J."/>
            <person name="Hankeln T."/>
            <person name="Schmitt I."/>
            <person name="Ebersberger I."/>
        </authorList>
    </citation>
    <scope>NUCLEOTIDE SEQUENCE [LARGE SCALE GENOMIC DNA]</scope>
    <source>
        <strain evidence="6">A1-1</strain>
    </source>
</reference>
<organism evidence="6 7">
    <name type="scientific">Lasallia pustulata</name>
    <dbReference type="NCBI Taxonomy" id="136370"/>
    <lineage>
        <taxon>Eukaryota</taxon>
        <taxon>Fungi</taxon>
        <taxon>Dikarya</taxon>
        <taxon>Ascomycota</taxon>
        <taxon>Pezizomycotina</taxon>
        <taxon>Lecanoromycetes</taxon>
        <taxon>OSLEUM clade</taxon>
        <taxon>Umbilicariomycetidae</taxon>
        <taxon>Umbilicariales</taxon>
        <taxon>Umbilicariaceae</taxon>
        <taxon>Lasallia</taxon>
    </lineage>
</organism>
<proteinExistence type="predicted"/>
<dbReference type="GO" id="GO:0070762">
    <property type="term" value="C:nuclear pore transmembrane ring"/>
    <property type="evidence" value="ECO:0007669"/>
    <property type="project" value="TreeGrafter"/>
</dbReference>
<feature type="domain" description="Nucleoporin POM152 Ig-like" evidence="3">
    <location>
        <begin position="627"/>
        <end position="713"/>
    </location>
</feature>
<dbReference type="OrthoDB" id="5529162at2759"/>
<dbReference type="AlphaFoldDB" id="A0A5M8PJN7"/>
<dbReference type="InterPro" id="IPR037701">
    <property type="entry name" value="Pom152"/>
</dbReference>
<dbReference type="GO" id="GO:0006606">
    <property type="term" value="P:protein import into nucleus"/>
    <property type="evidence" value="ECO:0007669"/>
    <property type="project" value="TreeGrafter"/>
</dbReference>
<feature type="domain" description="Nucleoporin POM152 Ig-like" evidence="3">
    <location>
        <begin position="413"/>
        <end position="518"/>
    </location>
</feature>
<feature type="domain" description="Nucleoporin POM152 immunoglobulin-like" evidence="1">
    <location>
        <begin position="837"/>
        <end position="933"/>
    </location>
</feature>
<evidence type="ECO:0000313" key="6">
    <source>
        <dbReference type="EMBL" id="KAA6409056.1"/>
    </source>
</evidence>
<sequence>MPMANLDAQGNSSNEPMIPLHVLDAPSQRFYIAAFYTVLTAWRLYDYYGLVSDQTDSLWLFMKWVAIDGVILYGLPGLKVPWLEWSASTMTILFLLHGLLNGILMFRIPIPLGTWFLALIKVVYYRETAVDERRVRPADILQNPSLILGKQIIHILPEGSAMLNPDQRPFCIGISKTSVELPIHINQTTPILIELLRIDLDSNTNEIITVTSKKIRKLKKEADREFSKYDITSPRVLKYAVKRTGLYRLQKVVDESKLEVQRRLSDTLVVQCPSASVKSVPQDKCRGELSDFYLQADATPPLKIKYSKTINRDDLGFTLLSVHPDNLVSPLTQQTTSGTLATLQDTDVSWARTRHIEVSINETLGISGGWQYSIDEIYDALGNVVNYSRPEEDGQRGPARGSPLEQTFTVHERPKAALHGCDSQHPLKSAKGRSRRLPLRLTSTGNRVIANSHHTISYAFTSQDELRSSGEPTVGARTEVYTLQDSYNGPHIREPGLYTLKSISTGFCTGEVLEPSSCLLLNPPEPDLTVRAEYIPDKCAGNSIGLMVDLDLIGTPPFQVRYNIQRKGGRTSLKVEKVDRLRGQLELRPTEAGHYTYEFLDVGDSVYDRLSLKDKNLVLEQDVKPPPSAQFMDLRPKRMACIEEPLAFPVHFSGEAPWTLEYELVHGDTRQKQTIENVESERHTIYTGKLVDGGEYTLALISVTDKSGCKAVLEQEAIIEVRRQRPKASFGQIEGANKMQTLEGKKINLPVRLTGESPWTVHYRRREDSDSGPSVTTFKYANDVLELSTAGIYELVDVYDASCPGSVDELANSFQVLWIQRPSLRVAESGMMERVGSKAIRRDVCEGDEDAVGISLTGTPPYHIKYEQHWKPERGPPSLSEKKITAGLSTASIRMETSQAGLYEYKFSELGDSLYDHDRRKFSPFIVQQRVDPRPSARFTDTGKTYSYCKDDEAGDEVIPIMLSGLPPFHLEIGIKHHGTAKPEIVNVPHIESNQYHFHIPHRVLALGIHAVTIRKVRDARGCQRKTEFDGPHVQVNVANIPAISPFEGKTDYCVGEFISYTLSGVPPFHVFYTFEGKDRKATASTTTFRRIAEKPGVFTITALSDRASTDICKARTEISKTIHPMPSIRISKGRTAEVDIHEGGEAEILFEFGGTPPFEFTYTRSTNAQKGRKPQVLETKNDVSHGYTKTVRASDEGTYEVVSIRDRYCAYSKQGAQGGKGGQKLLMST</sequence>
<dbReference type="GO" id="GO:0017056">
    <property type="term" value="F:structural constituent of nuclear pore"/>
    <property type="evidence" value="ECO:0007669"/>
    <property type="project" value="InterPro"/>
</dbReference>
<dbReference type="PANTHER" id="PTHR28206">
    <property type="entry name" value="NUCLEOPORIN POM152"/>
    <property type="match status" value="1"/>
</dbReference>
<accession>A0A5M8PJN7</accession>
<dbReference type="InterPro" id="IPR056543">
    <property type="entry name" value="Ig-like_POM152_9th"/>
</dbReference>
<evidence type="ECO:0000259" key="3">
    <source>
        <dbReference type="Pfam" id="PF24312"/>
    </source>
</evidence>
<feature type="domain" description="Nucleoporin POM152 N-terminal transmembrane" evidence="2">
    <location>
        <begin position="24"/>
        <end position="109"/>
    </location>
</feature>
<evidence type="ECO:0000259" key="1">
    <source>
        <dbReference type="Pfam" id="PF23664"/>
    </source>
</evidence>
<name>A0A5M8PJN7_9LECA</name>
<feature type="domain" description="Nucleoporin POM152 first Ig-like" evidence="4">
    <location>
        <begin position="160"/>
        <end position="269"/>
    </location>
</feature>
<feature type="domain" description="Nucleoporin POM152 Ig-like" evidence="3">
    <location>
        <begin position="725"/>
        <end position="811"/>
    </location>
</feature>
<dbReference type="InterPro" id="IPR056540">
    <property type="entry name" value="TMD_POM152"/>
</dbReference>
<evidence type="ECO:0000259" key="4">
    <source>
        <dbReference type="Pfam" id="PF24519"/>
    </source>
</evidence>
<dbReference type="EMBL" id="VXIT01000012">
    <property type="protein sequence ID" value="KAA6409056.1"/>
    <property type="molecule type" value="Genomic_DNA"/>
</dbReference>
<comment type="caution">
    <text evidence="6">The sequence shown here is derived from an EMBL/GenBank/DDBJ whole genome shotgun (WGS) entry which is preliminary data.</text>
</comment>
<protein>
    <submittedName>
        <fullName evidence="6">Nuclear envelope pore membrane</fullName>
    </submittedName>
</protein>
<feature type="domain" description="Nucleoporin POM152 immunoglobulin-like" evidence="1">
    <location>
        <begin position="522"/>
        <end position="625"/>
    </location>
</feature>